<keyword evidence="2" id="KW-1185">Reference proteome</keyword>
<dbReference type="KEGG" id="nou:Natoc_2270"/>
<name>L0K1Q4_9EURY</name>
<sequence>MTDETESESEWVVSIEDMIAGDYHTLDDADEELESL</sequence>
<protein>
    <submittedName>
        <fullName evidence="1">Uncharacterized protein</fullName>
    </submittedName>
</protein>
<dbReference type="EMBL" id="CP003929">
    <property type="protein sequence ID" value="AGB38048.1"/>
    <property type="molecule type" value="Genomic_DNA"/>
</dbReference>
<dbReference type="AlphaFoldDB" id="L0K1Q4"/>
<dbReference type="Proteomes" id="UP000010878">
    <property type="component" value="Chromosome"/>
</dbReference>
<reference evidence="1 2" key="1">
    <citation type="submission" date="2012-11" db="EMBL/GenBank/DDBJ databases">
        <title>FINISHED of Natronococcus occultus SP4, DSM 3396.</title>
        <authorList>
            <consortium name="DOE Joint Genome Institute"/>
            <person name="Eisen J."/>
            <person name="Huntemann M."/>
            <person name="Wei C.-L."/>
            <person name="Han J."/>
            <person name="Detter J.C."/>
            <person name="Han C."/>
            <person name="Tapia R."/>
            <person name="Chen A."/>
            <person name="Kyrpides N."/>
            <person name="Mavromatis K."/>
            <person name="Markowitz V."/>
            <person name="Szeto E."/>
            <person name="Ivanova N."/>
            <person name="Mikhailova N."/>
            <person name="Ovchinnikova G."/>
            <person name="Pagani I."/>
            <person name="Pati A."/>
            <person name="Goodwin L."/>
            <person name="Nordberg H.P."/>
            <person name="Cantor M.N."/>
            <person name="Hua S.X."/>
            <person name="Woyke T."/>
            <person name="Eisen J."/>
            <person name="Klenk H.-P."/>
            <person name="Klenk H.-P."/>
        </authorList>
    </citation>
    <scope>NUCLEOTIDE SEQUENCE [LARGE SCALE GENOMIC DNA]</scope>
    <source>
        <strain evidence="1 2">SP4</strain>
    </source>
</reference>
<accession>L0K1Q4</accession>
<organism evidence="1 2">
    <name type="scientific">Natronococcus occultus SP4</name>
    <dbReference type="NCBI Taxonomy" id="694430"/>
    <lineage>
        <taxon>Archaea</taxon>
        <taxon>Methanobacteriati</taxon>
        <taxon>Methanobacteriota</taxon>
        <taxon>Stenosarchaea group</taxon>
        <taxon>Halobacteria</taxon>
        <taxon>Halobacteriales</taxon>
        <taxon>Natrialbaceae</taxon>
        <taxon>Natronococcus</taxon>
    </lineage>
</organism>
<proteinExistence type="predicted"/>
<gene>
    <name evidence="1" type="ORF">Natoc_2270</name>
</gene>
<dbReference type="HOGENOM" id="CLU_3353933_0_0_2"/>
<evidence type="ECO:0000313" key="1">
    <source>
        <dbReference type="EMBL" id="AGB38048.1"/>
    </source>
</evidence>
<evidence type="ECO:0000313" key="2">
    <source>
        <dbReference type="Proteomes" id="UP000010878"/>
    </source>
</evidence>